<evidence type="ECO:0000256" key="1">
    <source>
        <dbReference type="ARBA" id="ARBA00005322"/>
    </source>
</evidence>
<evidence type="ECO:0000256" key="5">
    <source>
        <dbReference type="ARBA" id="ARBA00023015"/>
    </source>
</evidence>
<dbReference type="GO" id="GO:0044781">
    <property type="term" value="P:bacterial-type flagellum organization"/>
    <property type="evidence" value="ECO:0007669"/>
    <property type="project" value="UniProtKB-KW"/>
</dbReference>
<dbReference type="InterPro" id="IPR031316">
    <property type="entry name" value="FlgM_C"/>
</dbReference>
<keyword evidence="6" id="KW-0804">Transcription</keyword>
<comment type="function">
    <text evidence="7">Responsible for the coupling of flagellin expression to flagellar assembly by preventing expression of the flagellin genes when a component of the middle class of proteins is defective. It negatively regulates flagellar genes by inhibiting the activity of FliA by directly binding to FliA.</text>
</comment>
<evidence type="ECO:0000256" key="2">
    <source>
        <dbReference type="ARBA" id="ARBA00017823"/>
    </source>
</evidence>
<proteinExistence type="inferred from homology"/>
<accession>A1WFE8</accession>
<dbReference type="RefSeq" id="WP_011808369.1">
    <property type="nucleotide sequence ID" value="NC_008786.1"/>
</dbReference>
<dbReference type="SUPFAM" id="SSF101498">
    <property type="entry name" value="Anti-sigma factor FlgM"/>
    <property type="match status" value="1"/>
</dbReference>
<evidence type="ECO:0000313" key="11">
    <source>
        <dbReference type="EMBL" id="ABM56355.1"/>
    </source>
</evidence>
<keyword evidence="5" id="KW-0805">Transcription regulation</keyword>
<evidence type="ECO:0000256" key="6">
    <source>
        <dbReference type="ARBA" id="ARBA00023163"/>
    </source>
</evidence>
<evidence type="ECO:0000259" key="10">
    <source>
        <dbReference type="Pfam" id="PF04316"/>
    </source>
</evidence>
<protein>
    <recommendedName>
        <fullName evidence="2">Negative regulator of flagellin synthesis</fullName>
    </recommendedName>
    <alternativeName>
        <fullName evidence="8">Anti-sigma-28 factor</fullName>
    </alternativeName>
</protein>
<feature type="region of interest" description="Disordered" evidence="9">
    <location>
        <begin position="1"/>
        <end position="29"/>
    </location>
</feature>
<dbReference type="HOGENOM" id="CLU_168124_0_0_4"/>
<reference evidence="12" key="1">
    <citation type="submission" date="2006-12" db="EMBL/GenBank/DDBJ databases">
        <title>Complete sequence of chromosome 1 of Verminephrobacter eiseniae EF01-2.</title>
        <authorList>
            <person name="Copeland A."/>
            <person name="Lucas S."/>
            <person name="Lapidus A."/>
            <person name="Barry K."/>
            <person name="Detter J.C."/>
            <person name="Glavina del Rio T."/>
            <person name="Dalin E."/>
            <person name="Tice H."/>
            <person name="Pitluck S."/>
            <person name="Chertkov O."/>
            <person name="Brettin T."/>
            <person name="Bruce D."/>
            <person name="Han C."/>
            <person name="Tapia R."/>
            <person name="Gilna P."/>
            <person name="Schmutz J."/>
            <person name="Larimer F."/>
            <person name="Land M."/>
            <person name="Hauser L."/>
            <person name="Kyrpides N."/>
            <person name="Kim E."/>
            <person name="Stahl D."/>
            <person name="Richardson P."/>
        </authorList>
    </citation>
    <scope>NUCLEOTIDE SEQUENCE [LARGE SCALE GENOMIC DNA]</scope>
    <source>
        <strain evidence="12">EF01-2</strain>
    </source>
</reference>
<evidence type="ECO:0000256" key="3">
    <source>
        <dbReference type="ARBA" id="ARBA00022491"/>
    </source>
</evidence>
<evidence type="ECO:0000256" key="4">
    <source>
        <dbReference type="ARBA" id="ARBA00022795"/>
    </source>
</evidence>
<evidence type="ECO:0000313" key="12">
    <source>
        <dbReference type="Proteomes" id="UP000000374"/>
    </source>
</evidence>
<evidence type="ECO:0000256" key="7">
    <source>
        <dbReference type="ARBA" id="ARBA00024739"/>
    </source>
</evidence>
<dbReference type="EMBL" id="CP000542">
    <property type="protein sequence ID" value="ABM56355.1"/>
    <property type="molecule type" value="Genomic_DNA"/>
</dbReference>
<name>A1WFE8_VEREI</name>
<dbReference type="InterPro" id="IPR007412">
    <property type="entry name" value="FlgM"/>
</dbReference>
<dbReference type="GeneID" id="76459274"/>
<sequence length="111" mass="11466">MKIPTGQTPELPGALAPAEHAKPARNAAQWVAKDAPAAQAAPRAALPVTVSIAARALARSADIADASDDFDADKVHAMRAAIGQGQFHVDAQAVAHKMLANAQEILSRSRA</sequence>
<dbReference type="eggNOG" id="COG2747">
    <property type="taxonomic scope" value="Bacteria"/>
</dbReference>
<gene>
    <name evidence="11" type="ordered locus">Veis_0571</name>
</gene>
<dbReference type="GO" id="GO:0045892">
    <property type="term" value="P:negative regulation of DNA-templated transcription"/>
    <property type="evidence" value="ECO:0007669"/>
    <property type="project" value="InterPro"/>
</dbReference>
<feature type="domain" description="Anti-sigma-28 factor FlgM C-terminal" evidence="10">
    <location>
        <begin position="48"/>
        <end position="99"/>
    </location>
</feature>
<evidence type="ECO:0000256" key="8">
    <source>
        <dbReference type="ARBA" id="ARBA00030117"/>
    </source>
</evidence>
<keyword evidence="12" id="KW-1185">Reference proteome</keyword>
<keyword evidence="3" id="KW-0678">Repressor</keyword>
<dbReference type="Pfam" id="PF04316">
    <property type="entry name" value="FlgM"/>
    <property type="match status" value="1"/>
</dbReference>
<organism evidence="11 12">
    <name type="scientific">Verminephrobacter eiseniae (strain EF01-2)</name>
    <dbReference type="NCBI Taxonomy" id="391735"/>
    <lineage>
        <taxon>Bacteria</taxon>
        <taxon>Pseudomonadati</taxon>
        <taxon>Pseudomonadota</taxon>
        <taxon>Betaproteobacteria</taxon>
        <taxon>Burkholderiales</taxon>
        <taxon>Comamonadaceae</taxon>
        <taxon>Verminephrobacter</taxon>
    </lineage>
</organism>
<dbReference type="InterPro" id="IPR035890">
    <property type="entry name" value="Anti-sigma-28_factor_FlgM_sf"/>
</dbReference>
<dbReference type="NCBIfam" id="TIGR03824">
    <property type="entry name" value="FlgM_jcvi"/>
    <property type="match status" value="1"/>
</dbReference>
<comment type="similarity">
    <text evidence="1">Belongs to the FlgM family.</text>
</comment>
<evidence type="ECO:0000256" key="9">
    <source>
        <dbReference type="SAM" id="MobiDB-lite"/>
    </source>
</evidence>
<dbReference type="KEGG" id="vei:Veis_0571"/>
<dbReference type="Proteomes" id="UP000000374">
    <property type="component" value="Chromosome"/>
</dbReference>
<dbReference type="AlphaFoldDB" id="A1WFE8"/>
<dbReference type="STRING" id="391735.Veis_0571"/>
<dbReference type="OrthoDB" id="5298032at2"/>
<keyword evidence="4" id="KW-1005">Bacterial flagellum biogenesis</keyword>